<feature type="binding site" evidence="6">
    <location>
        <begin position="119"/>
        <end position="120"/>
    </location>
    <ligand>
        <name>S-adenosyl-L-methionine</name>
        <dbReference type="ChEBI" id="CHEBI:59789"/>
    </ligand>
</feature>
<reference evidence="7 8" key="1">
    <citation type="submission" date="2016-10" db="EMBL/GenBank/DDBJ databases">
        <authorList>
            <person name="de Groot N.N."/>
        </authorList>
    </citation>
    <scope>NUCLEOTIDE SEQUENCE [LARGE SCALE GENOMIC DNA]</scope>
    <source>
        <strain evidence="7 8">DSM 19073</strain>
    </source>
</reference>
<dbReference type="HAMAP" id="MF_00074">
    <property type="entry name" value="16SrRNA_methyltr_G"/>
    <property type="match status" value="1"/>
</dbReference>
<dbReference type="InterPro" id="IPR003682">
    <property type="entry name" value="rRNA_ssu_MeTfrase_G"/>
</dbReference>
<evidence type="ECO:0000313" key="7">
    <source>
        <dbReference type="EMBL" id="SFJ69222.1"/>
    </source>
</evidence>
<dbReference type="SUPFAM" id="SSF53335">
    <property type="entry name" value="S-adenosyl-L-methionine-dependent methyltransferases"/>
    <property type="match status" value="1"/>
</dbReference>
<evidence type="ECO:0000256" key="3">
    <source>
        <dbReference type="ARBA" id="ARBA00022603"/>
    </source>
</evidence>
<sequence length="200" mass="22149">MSGLPVALDVSRETLEKLRAYEALVRKWNSKINLVAQGTLDDFSSRHIQDSIAIARATAMHGQWLDLGSGGGLPGIVVAILADPERSVTLIESDGRKAAFLNTVRRELGLDLRVIPDRIEDVDPFAADVVSARALAPLPRLLELCVRHGHPRTRYILPKGRNWRQEVMEAEASWVYDVEIIESPVDPSSVILKITNLDRA</sequence>
<dbReference type="GO" id="GO:0070043">
    <property type="term" value="F:rRNA (guanine-N7-)-methyltransferase activity"/>
    <property type="evidence" value="ECO:0007669"/>
    <property type="project" value="UniProtKB-UniRule"/>
</dbReference>
<feature type="binding site" evidence="6">
    <location>
        <position position="73"/>
    </location>
    <ligand>
        <name>S-adenosyl-L-methionine</name>
        <dbReference type="ChEBI" id="CHEBI:59789"/>
    </ligand>
</feature>
<feature type="binding site" evidence="6">
    <location>
        <position position="68"/>
    </location>
    <ligand>
        <name>S-adenosyl-L-methionine</name>
        <dbReference type="ChEBI" id="CHEBI:59789"/>
    </ligand>
</feature>
<keyword evidence="5 6" id="KW-0949">S-adenosyl-L-methionine</keyword>
<dbReference type="EC" id="2.1.1.170" evidence="6"/>
<gene>
    <name evidence="6" type="primary">rsmG</name>
    <name evidence="7" type="ORF">SAMN04488095_3407</name>
</gene>
<comment type="similarity">
    <text evidence="6">Belongs to the methyltransferase superfamily. RNA methyltransferase RsmG family.</text>
</comment>
<dbReference type="GO" id="GO:0005829">
    <property type="term" value="C:cytosol"/>
    <property type="evidence" value="ECO:0007669"/>
    <property type="project" value="TreeGrafter"/>
</dbReference>
<dbReference type="AlphaFoldDB" id="A0A1I3TFD2"/>
<keyword evidence="4 6" id="KW-0808">Transferase</keyword>
<comment type="function">
    <text evidence="6">Specifically methylates the N7 position of guanine in position 527 of 16S rRNA.</text>
</comment>
<keyword evidence="2 6" id="KW-0698">rRNA processing</keyword>
<dbReference type="PIRSF" id="PIRSF003078">
    <property type="entry name" value="GidB"/>
    <property type="match status" value="1"/>
</dbReference>
<dbReference type="EMBL" id="FORA01000005">
    <property type="protein sequence ID" value="SFJ69222.1"/>
    <property type="molecule type" value="Genomic_DNA"/>
</dbReference>
<dbReference type="Proteomes" id="UP000199110">
    <property type="component" value="Unassembled WGS sequence"/>
</dbReference>
<organism evidence="7 8">
    <name type="scientific">Jannaschia pohangensis</name>
    <dbReference type="NCBI Taxonomy" id="390807"/>
    <lineage>
        <taxon>Bacteria</taxon>
        <taxon>Pseudomonadati</taxon>
        <taxon>Pseudomonadota</taxon>
        <taxon>Alphaproteobacteria</taxon>
        <taxon>Rhodobacterales</taxon>
        <taxon>Roseobacteraceae</taxon>
        <taxon>Jannaschia</taxon>
    </lineage>
</organism>
<keyword evidence="1 6" id="KW-0963">Cytoplasm</keyword>
<evidence type="ECO:0000256" key="1">
    <source>
        <dbReference type="ARBA" id="ARBA00022490"/>
    </source>
</evidence>
<protein>
    <recommendedName>
        <fullName evidence="6">Ribosomal RNA small subunit methyltransferase G</fullName>
        <ecNumber evidence="6">2.1.1.170</ecNumber>
    </recommendedName>
    <alternativeName>
        <fullName evidence="6">16S rRNA 7-methylguanosine methyltransferase</fullName>
        <shortName evidence="6">16S rRNA m7G methyltransferase</shortName>
    </alternativeName>
</protein>
<evidence type="ECO:0000256" key="6">
    <source>
        <dbReference type="HAMAP-Rule" id="MF_00074"/>
    </source>
</evidence>
<dbReference type="OrthoDB" id="9808773at2"/>
<accession>A0A1I3TFD2</accession>
<evidence type="ECO:0000256" key="2">
    <source>
        <dbReference type="ARBA" id="ARBA00022552"/>
    </source>
</evidence>
<keyword evidence="3 6" id="KW-0489">Methyltransferase</keyword>
<keyword evidence="8" id="KW-1185">Reference proteome</keyword>
<comment type="caution">
    <text evidence="6">Lacks conserved residue(s) required for the propagation of feature annotation.</text>
</comment>
<name>A0A1I3TFD2_9RHOB</name>
<comment type="catalytic activity">
    <reaction evidence="6">
        <text>guanosine(527) in 16S rRNA + S-adenosyl-L-methionine = N(7)-methylguanosine(527) in 16S rRNA + S-adenosyl-L-homocysteine</text>
        <dbReference type="Rhea" id="RHEA:42732"/>
        <dbReference type="Rhea" id="RHEA-COMP:10209"/>
        <dbReference type="Rhea" id="RHEA-COMP:10210"/>
        <dbReference type="ChEBI" id="CHEBI:57856"/>
        <dbReference type="ChEBI" id="CHEBI:59789"/>
        <dbReference type="ChEBI" id="CHEBI:74269"/>
        <dbReference type="ChEBI" id="CHEBI:74480"/>
        <dbReference type="EC" id="2.1.1.170"/>
    </reaction>
</comment>
<dbReference type="InterPro" id="IPR029063">
    <property type="entry name" value="SAM-dependent_MTases_sf"/>
</dbReference>
<evidence type="ECO:0000256" key="4">
    <source>
        <dbReference type="ARBA" id="ARBA00022679"/>
    </source>
</evidence>
<dbReference type="PANTHER" id="PTHR31760:SF0">
    <property type="entry name" value="S-ADENOSYL-L-METHIONINE-DEPENDENT METHYLTRANSFERASES SUPERFAMILY PROTEIN"/>
    <property type="match status" value="1"/>
</dbReference>
<dbReference type="NCBIfam" id="TIGR00138">
    <property type="entry name" value="rsmG_gidB"/>
    <property type="match status" value="1"/>
</dbReference>
<dbReference type="RefSeq" id="WP_092783701.1">
    <property type="nucleotide sequence ID" value="NZ_FORA01000005.1"/>
</dbReference>
<dbReference type="Gene3D" id="3.40.50.150">
    <property type="entry name" value="Vaccinia Virus protein VP39"/>
    <property type="match status" value="1"/>
</dbReference>
<evidence type="ECO:0000256" key="5">
    <source>
        <dbReference type="ARBA" id="ARBA00022691"/>
    </source>
</evidence>
<evidence type="ECO:0000313" key="8">
    <source>
        <dbReference type="Proteomes" id="UP000199110"/>
    </source>
</evidence>
<proteinExistence type="inferred from homology"/>
<comment type="subcellular location">
    <subcellularLocation>
        <location evidence="6">Cytoplasm</location>
    </subcellularLocation>
</comment>
<dbReference type="STRING" id="390807.SAMN04488095_3407"/>
<feature type="binding site" evidence="6">
    <location>
        <position position="133"/>
    </location>
    <ligand>
        <name>S-adenosyl-L-methionine</name>
        <dbReference type="ChEBI" id="CHEBI:59789"/>
    </ligand>
</feature>
<dbReference type="Pfam" id="PF02527">
    <property type="entry name" value="GidB"/>
    <property type="match status" value="1"/>
</dbReference>
<dbReference type="PANTHER" id="PTHR31760">
    <property type="entry name" value="S-ADENOSYL-L-METHIONINE-DEPENDENT METHYLTRANSFERASES SUPERFAMILY PROTEIN"/>
    <property type="match status" value="1"/>
</dbReference>